<evidence type="ECO:0000313" key="6">
    <source>
        <dbReference type="Proteomes" id="UP000005242"/>
    </source>
</evidence>
<dbReference type="InParanoid" id="I4YH45"/>
<dbReference type="SMART" id="SM00320">
    <property type="entry name" value="WD40"/>
    <property type="match status" value="7"/>
</dbReference>
<keyword evidence="6" id="KW-1185">Reference proteome</keyword>
<keyword evidence="2" id="KW-0677">Repeat</keyword>
<dbReference type="Proteomes" id="UP000005242">
    <property type="component" value="Unassembled WGS sequence"/>
</dbReference>
<dbReference type="CDD" id="cd00200">
    <property type="entry name" value="WD40"/>
    <property type="match status" value="1"/>
</dbReference>
<dbReference type="PROSITE" id="PS50082">
    <property type="entry name" value="WD_REPEATS_2"/>
    <property type="match status" value="6"/>
</dbReference>
<feature type="repeat" description="WD" evidence="4">
    <location>
        <begin position="145"/>
        <end position="178"/>
    </location>
</feature>
<sequence>MLIKDKTFKSHQDKVWTVAFNPRTNILASSSGDHQVHLYAFQSNEWQQVASLPQEHKRTVRALAWSPNGAYLATGSFDATVGIWENDDGILDNWTCTAVLEGHESECKSVSFNSSSTLLASCSRDKSVWIWEVTSGNEPECVSVLMEHTQDVKHVAFHPHSDELLASASYDDTINIYKDDPSDDWYVSSRFKNHKSTVWACEWSPNGHHLVSVSDDKSITAWNDSGVPTAIYENAHCRSVYALVWIDDNIIATGGADGHLCLWKLIYNNNHIEGLELIQKIQKAHDGADINSLAYSHKTKTLASAGDDGCVTVYNYS</sequence>
<dbReference type="AlphaFoldDB" id="I4YH45"/>
<comment type="function">
    <text evidence="3">Essential component of the cytosolic iron-sulfur (Fe/S) protein assembly machinery. Required for the maturation of extramitochondrial Fe/S proteins.</text>
</comment>
<evidence type="ECO:0000256" key="3">
    <source>
        <dbReference type="HAMAP-Rule" id="MF_03037"/>
    </source>
</evidence>
<keyword evidence="1 4" id="KW-0853">WD repeat</keyword>
<feature type="repeat" description="WD" evidence="4">
    <location>
        <begin position="233"/>
        <end position="265"/>
    </location>
</feature>
<reference evidence="5 6" key="1">
    <citation type="journal article" date="2012" name="Fungal Genet. Biol.">
        <title>The genome of the xerotolerant mold Wallemia sebi reveals adaptations to osmotic stress and suggests cryptic sexual reproduction.</title>
        <authorList>
            <person name="Padamsee M."/>
            <person name="Kumar T.K.A."/>
            <person name="Riley R."/>
            <person name="Binder M."/>
            <person name="Boyd A."/>
            <person name="Calvo A.M."/>
            <person name="Furukawa K."/>
            <person name="Hesse C."/>
            <person name="Hohmann S."/>
            <person name="James T.Y."/>
            <person name="LaButti K."/>
            <person name="Lapidus A."/>
            <person name="Lindquist E."/>
            <person name="Lucas S."/>
            <person name="Miller K."/>
            <person name="Shantappa S."/>
            <person name="Grigoriev I.V."/>
            <person name="Hibbett D.S."/>
            <person name="McLaughlin D.J."/>
            <person name="Spatafora J.W."/>
            <person name="Aime M.C."/>
        </authorList>
    </citation>
    <scope>NUCLEOTIDE SEQUENCE [LARGE SCALE GENOMIC DNA]</scope>
    <source>
        <strain evidence="6">ATCC MYA-4683 / CBS 633.66</strain>
    </source>
</reference>
<dbReference type="EMBL" id="JH668225">
    <property type="protein sequence ID" value="EIM23287.1"/>
    <property type="molecule type" value="Genomic_DNA"/>
</dbReference>
<dbReference type="InterPro" id="IPR020472">
    <property type="entry name" value="WD40_PAC1"/>
</dbReference>
<feature type="repeat" description="WD" evidence="4">
    <location>
        <begin position="100"/>
        <end position="141"/>
    </location>
</feature>
<dbReference type="FunCoup" id="I4YH45">
    <property type="interactions" value="193"/>
</dbReference>
<dbReference type="InterPro" id="IPR036322">
    <property type="entry name" value="WD40_repeat_dom_sf"/>
</dbReference>
<dbReference type="HAMAP" id="MF_03037">
    <property type="entry name" value="ciao1"/>
    <property type="match status" value="1"/>
</dbReference>
<comment type="similarity">
    <text evidence="3">Belongs to the WD repeat CIA1 family.</text>
</comment>
<dbReference type="Pfam" id="PF00400">
    <property type="entry name" value="WD40"/>
    <property type="match status" value="7"/>
</dbReference>
<proteinExistence type="inferred from homology"/>
<dbReference type="eggNOG" id="KOG0645">
    <property type="taxonomic scope" value="Eukaryota"/>
</dbReference>
<name>I4YH45_WALMC</name>
<dbReference type="PROSITE" id="PS50294">
    <property type="entry name" value="WD_REPEATS_REGION"/>
    <property type="match status" value="4"/>
</dbReference>
<dbReference type="OMA" id="MPILASC"/>
<feature type="repeat" description="WD" evidence="4">
    <location>
        <begin position="53"/>
        <end position="85"/>
    </location>
</feature>
<dbReference type="SUPFAM" id="SSF50978">
    <property type="entry name" value="WD40 repeat-like"/>
    <property type="match status" value="1"/>
</dbReference>
<dbReference type="RefSeq" id="XP_006956675.1">
    <property type="nucleotide sequence ID" value="XM_006956613.1"/>
</dbReference>
<evidence type="ECO:0000313" key="5">
    <source>
        <dbReference type="EMBL" id="EIM23287.1"/>
    </source>
</evidence>
<gene>
    <name evidence="3" type="primary">CIA1</name>
    <name evidence="5" type="ORF">WALSEDRAFT_67572</name>
</gene>
<dbReference type="GO" id="GO:0016226">
    <property type="term" value="P:iron-sulfur cluster assembly"/>
    <property type="evidence" value="ECO:0007669"/>
    <property type="project" value="UniProtKB-UniRule"/>
</dbReference>
<evidence type="ECO:0000256" key="2">
    <source>
        <dbReference type="ARBA" id="ARBA00022737"/>
    </source>
</evidence>
<dbReference type="InterPro" id="IPR028608">
    <property type="entry name" value="CIAO1/Cia1"/>
</dbReference>
<dbReference type="Gene3D" id="2.130.10.10">
    <property type="entry name" value="YVTN repeat-like/Quinoprotein amine dehydrogenase"/>
    <property type="match status" value="1"/>
</dbReference>
<dbReference type="InterPro" id="IPR019775">
    <property type="entry name" value="WD40_repeat_CS"/>
</dbReference>
<dbReference type="PRINTS" id="PR00320">
    <property type="entry name" value="GPROTEINBRPT"/>
</dbReference>
<dbReference type="HOGENOM" id="CLU_000288_57_8_1"/>
<feature type="repeat" description="WD" evidence="4">
    <location>
        <begin position="191"/>
        <end position="223"/>
    </location>
</feature>
<dbReference type="InterPro" id="IPR015943">
    <property type="entry name" value="WD40/YVTN_repeat-like_dom_sf"/>
</dbReference>
<dbReference type="PANTHER" id="PTHR19920">
    <property type="entry name" value="WD40 PROTEIN CIAO1"/>
    <property type="match status" value="1"/>
</dbReference>
<protein>
    <recommendedName>
        <fullName evidence="3">Probable cytosolic iron-sulfur protein assembly protein 1</fullName>
    </recommendedName>
</protein>
<dbReference type="PROSITE" id="PS00678">
    <property type="entry name" value="WD_REPEATS_1"/>
    <property type="match status" value="1"/>
</dbReference>
<evidence type="ECO:0000256" key="1">
    <source>
        <dbReference type="ARBA" id="ARBA00022574"/>
    </source>
</evidence>
<dbReference type="InterPro" id="IPR001680">
    <property type="entry name" value="WD40_rpt"/>
</dbReference>
<evidence type="ECO:0000256" key="4">
    <source>
        <dbReference type="PROSITE-ProRule" id="PRU00221"/>
    </source>
</evidence>
<feature type="repeat" description="WD" evidence="4">
    <location>
        <begin position="8"/>
        <end position="49"/>
    </location>
</feature>
<accession>I4YH45</accession>
<dbReference type="GeneID" id="18475267"/>
<dbReference type="GO" id="GO:0097361">
    <property type="term" value="C:cytosolic [4Fe-4S] assembly targeting complex"/>
    <property type="evidence" value="ECO:0007669"/>
    <property type="project" value="InterPro"/>
</dbReference>
<dbReference type="STRING" id="671144.I4YH45"/>
<dbReference type="KEGG" id="wse:WALSEDRAFT_67572"/>
<dbReference type="PANTHER" id="PTHR19920:SF0">
    <property type="entry name" value="CYTOSOLIC IRON-SULFUR PROTEIN ASSEMBLY PROTEIN CIAO1-RELATED"/>
    <property type="match status" value="1"/>
</dbReference>
<organism evidence="5 6">
    <name type="scientific">Wallemia mellicola (strain ATCC MYA-4683 / CBS 633.66)</name>
    <name type="common">Wallemia sebi (CBS 633.66)</name>
    <dbReference type="NCBI Taxonomy" id="671144"/>
    <lineage>
        <taxon>Eukaryota</taxon>
        <taxon>Fungi</taxon>
        <taxon>Dikarya</taxon>
        <taxon>Basidiomycota</taxon>
        <taxon>Wallemiomycotina</taxon>
        <taxon>Wallemiomycetes</taxon>
        <taxon>Wallemiales</taxon>
        <taxon>Wallemiaceae</taxon>
        <taxon>Wallemia</taxon>
    </lineage>
</organism>